<dbReference type="Proteomes" id="UP001627154">
    <property type="component" value="Unassembled WGS sequence"/>
</dbReference>
<evidence type="ECO:0000313" key="1">
    <source>
        <dbReference type="EMBL" id="KAL3391112.1"/>
    </source>
</evidence>
<proteinExistence type="predicted"/>
<organism evidence="1 2">
    <name type="scientific">Trichogramma kaykai</name>
    <dbReference type="NCBI Taxonomy" id="54128"/>
    <lineage>
        <taxon>Eukaryota</taxon>
        <taxon>Metazoa</taxon>
        <taxon>Ecdysozoa</taxon>
        <taxon>Arthropoda</taxon>
        <taxon>Hexapoda</taxon>
        <taxon>Insecta</taxon>
        <taxon>Pterygota</taxon>
        <taxon>Neoptera</taxon>
        <taxon>Endopterygota</taxon>
        <taxon>Hymenoptera</taxon>
        <taxon>Apocrita</taxon>
        <taxon>Proctotrupomorpha</taxon>
        <taxon>Chalcidoidea</taxon>
        <taxon>Trichogrammatidae</taxon>
        <taxon>Trichogramma</taxon>
    </lineage>
</organism>
<sequence>MAPSNFKINESIKVAEIENNCDSSVLEIAMYRAMLYCSSALTFIERNHFFLLLLRSKNDLWRPHCAPFRISKNGET</sequence>
<evidence type="ECO:0000313" key="2">
    <source>
        <dbReference type="Proteomes" id="UP001627154"/>
    </source>
</evidence>
<gene>
    <name evidence="1" type="ORF">TKK_014171</name>
</gene>
<protein>
    <submittedName>
        <fullName evidence="1">Uncharacterized protein</fullName>
    </submittedName>
</protein>
<keyword evidence="2" id="KW-1185">Reference proteome</keyword>
<dbReference type="AlphaFoldDB" id="A0ABD2WDU8"/>
<accession>A0ABD2WDU8</accession>
<reference evidence="1 2" key="1">
    <citation type="journal article" date="2024" name="bioRxiv">
        <title>A reference genome for Trichogramma kaykai: A tiny desert-dwelling parasitoid wasp with competing sex-ratio distorters.</title>
        <authorList>
            <person name="Culotta J."/>
            <person name="Lindsey A.R."/>
        </authorList>
    </citation>
    <scope>NUCLEOTIDE SEQUENCE [LARGE SCALE GENOMIC DNA]</scope>
    <source>
        <strain evidence="1 2">KSX58</strain>
    </source>
</reference>
<name>A0ABD2WDU8_9HYME</name>
<comment type="caution">
    <text evidence="1">The sequence shown here is derived from an EMBL/GenBank/DDBJ whole genome shotgun (WGS) entry which is preliminary data.</text>
</comment>
<dbReference type="EMBL" id="JBJJXI010000112">
    <property type="protein sequence ID" value="KAL3391112.1"/>
    <property type="molecule type" value="Genomic_DNA"/>
</dbReference>